<dbReference type="RefSeq" id="XP_033648910.1">
    <property type="nucleotide sequence ID" value="XM_033794401.1"/>
</dbReference>
<accession>A0A6A6J472</accession>
<dbReference type="GO" id="GO:0008270">
    <property type="term" value="F:zinc ion binding"/>
    <property type="evidence" value="ECO:0007669"/>
    <property type="project" value="InterPro"/>
</dbReference>
<dbReference type="SMART" id="SM00066">
    <property type="entry name" value="GAL4"/>
    <property type="match status" value="1"/>
</dbReference>
<dbReference type="PANTHER" id="PTHR38791:SF13">
    <property type="entry name" value="ZN(2)-C6 FUNGAL-TYPE DOMAIN-CONTAINING PROTEIN"/>
    <property type="match status" value="1"/>
</dbReference>
<feature type="domain" description="Zn(2)-C6 fungal-type" evidence="3">
    <location>
        <begin position="10"/>
        <end position="38"/>
    </location>
</feature>
<dbReference type="Pfam" id="PF00172">
    <property type="entry name" value="Zn_clus"/>
    <property type="match status" value="1"/>
</dbReference>
<proteinExistence type="predicted"/>
<gene>
    <name evidence="4" type="ORF">EI97DRAFT_285788</name>
</gene>
<evidence type="ECO:0000259" key="3">
    <source>
        <dbReference type="PROSITE" id="PS50048"/>
    </source>
</evidence>
<evidence type="ECO:0000256" key="1">
    <source>
        <dbReference type="ARBA" id="ARBA00023242"/>
    </source>
</evidence>
<dbReference type="Pfam" id="PF11951">
    <property type="entry name" value="Fungal_trans_2"/>
    <property type="match status" value="1"/>
</dbReference>
<dbReference type="EMBL" id="ML986546">
    <property type="protein sequence ID" value="KAF2271371.1"/>
    <property type="molecule type" value="Genomic_DNA"/>
</dbReference>
<keyword evidence="1" id="KW-0539">Nucleus</keyword>
<sequence length="689" mass="76520">MVYTGKPSRGCAMCKSRRIKCDETKPVCMRCQKSNRVCPGFPPEFDLLHRDEGKAMVERAQRKRKACQAAKANGESVALPEDGSSSRAGTGNVYPTNTAQPGAGEVGMPPFSSDWEAFNNTGLQYSQLLQGAPPLLQTVDLDTGHVLEQYRQPLNHIVPQYSHPTSGGLHSVYGLSSTEASGIYTAATDLAVQPYYASLPTEPVFGQYNTVAEHESQHLQQETHEWDDQSQELEVKSFPGLGSQRFGDETQHLDFTVFQRLMSRLSEGIAPSLTLPPEYEAVVFFINDFIMKTLPLQPEAQRGFFQLLVPLYTRAKSGSALHMAFNAVALAVCGNYPDKQDLLIAAAQEYGAAMRKVNEAINDKELWKSDEIIVSVLLFSLYETIMSTNKTIDGWAHHVDGAVTLTIQRGTEQLKDPMSQMVFKAVRTMMITSCVQRSKPITPFPGELGWRVTDDSGETAANRLTLLSTDLPDIRAQAEALTAKPFTDTLLPEATALIDFAETIDGNLQEWYGTLPPGWRHRIIKTVQAMPEDVSEAEEWFGEIHAYQDVPVANLINDYRICRIFCQRVILACLTWQNPHGAGVMPQYVRAKWIVQQMVDEISACVPFHMSWDLQPVAQEKHQEKYAAEAFGGYSIMWPLYVAANAETVPALQRDWLLGRLDVIGTKYGLSTSALLAKARGQSIGPMFP</sequence>
<dbReference type="OrthoDB" id="4491390at2759"/>
<evidence type="ECO:0000313" key="5">
    <source>
        <dbReference type="Proteomes" id="UP000800097"/>
    </source>
</evidence>
<dbReference type="CDD" id="cd00067">
    <property type="entry name" value="GAL4"/>
    <property type="match status" value="1"/>
</dbReference>
<dbReference type="GeneID" id="54547576"/>
<dbReference type="Proteomes" id="UP000800097">
    <property type="component" value="Unassembled WGS sequence"/>
</dbReference>
<dbReference type="SUPFAM" id="SSF57701">
    <property type="entry name" value="Zn2/Cys6 DNA-binding domain"/>
    <property type="match status" value="1"/>
</dbReference>
<dbReference type="InterPro" id="IPR053175">
    <property type="entry name" value="DHMBA_Reg_Transcription_Factor"/>
</dbReference>
<dbReference type="PROSITE" id="PS50048">
    <property type="entry name" value="ZN2_CY6_FUNGAL_2"/>
    <property type="match status" value="1"/>
</dbReference>
<evidence type="ECO:0000256" key="2">
    <source>
        <dbReference type="SAM" id="MobiDB-lite"/>
    </source>
</evidence>
<dbReference type="PANTHER" id="PTHR38791">
    <property type="entry name" value="ZN(II)2CYS6 TRANSCRIPTION FACTOR (EUROFUNG)-RELATED-RELATED"/>
    <property type="match status" value="1"/>
</dbReference>
<dbReference type="AlphaFoldDB" id="A0A6A6J472"/>
<name>A0A6A6J472_WESOR</name>
<protein>
    <recommendedName>
        <fullName evidence="3">Zn(2)-C6 fungal-type domain-containing protein</fullName>
    </recommendedName>
</protein>
<organism evidence="4 5">
    <name type="scientific">Westerdykella ornata</name>
    <dbReference type="NCBI Taxonomy" id="318751"/>
    <lineage>
        <taxon>Eukaryota</taxon>
        <taxon>Fungi</taxon>
        <taxon>Dikarya</taxon>
        <taxon>Ascomycota</taxon>
        <taxon>Pezizomycotina</taxon>
        <taxon>Dothideomycetes</taxon>
        <taxon>Pleosporomycetidae</taxon>
        <taxon>Pleosporales</taxon>
        <taxon>Sporormiaceae</taxon>
        <taxon>Westerdykella</taxon>
    </lineage>
</organism>
<keyword evidence="5" id="KW-1185">Reference proteome</keyword>
<feature type="region of interest" description="Disordered" evidence="2">
    <location>
        <begin position="69"/>
        <end position="106"/>
    </location>
</feature>
<dbReference type="InterPro" id="IPR021858">
    <property type="entry name" value="Fun_TF"/>
</dbReference>
<evidence type="ECO:0000313" key="4">
    <source>
        <dbReference type="EMBL" id="KAF2271371.1"/>
    </source>
</evidence>
<dbReference type="InterPro" id="IPR001138">
    <property type="entry name" value="Zn2Cys6_DnaBD"/>
</dbReference>
<dbReference type="GO" id="GO:0000981">
    <property type="term" value="F:DNA-binding transcription factor activity, RNA polymerase II-specific"/>
    <property type="evidence" value="ECO:0007669"/>
    <property type="project" value="InterPro"/>
</dbReference>
<dbReference type="PROSITE" id="PS00463">
    <property type="entry name" value="ZN2_CY6_FUNGAL_1"/>
    <property type="match status" value="1"/>
</dbReference>
<reference evidence="4" key="1">
    <citation type="journal article" date="2020" name="Stud. Mycol.">
        <title>101 Dothideomycetes genomes: a test case for predicting lifestyles and emergence of pathogens.</title>
        <authorList>
            <person name="Haridas S."/>
            <person name="Albert R."/>
            <person name="Binder M."/>
            <person name="Bloem J."/>
            <person name="Labutti K."/>
            <person name="Salamov A."/>
            <person name="Andreopoulos B."/>
            <person name="Baker S."/>
            <person name="Barry K."/>
            <person name="Bills G."/>
            <person name="Bluhm B."/>
            <person name="Cannon C."/>
            <person name="Castanera R."/>
            <person name="Culley D."/>
            <person name="Daum C."/>
            <person name="Ezra D."/>
            <person name="Gonzalez J."/>
            <person name="Henrissat B."/>
            <person name="Kuo A."/>
            <person name="Liang C."/>
            <person name="Lipzen A."/>
            <person name="Lutzoni F."/>
            <person name="Magnuson J."/>
            <person name="Mondo S."/>
            <person name="Nolan M."/>
            <person name="Ohm R."/>
            <person name="Pangilinan J."/>
            <person name="Park H.-J."/>
            <person name="Ramirez L."/>
            <person name="Alfaro M."/>
            <person name="Sun H."/>
            <person name="Tritt A."/>
            <person name="Yoshinaga Y."/>
            <person name="Zwiers L.-H."/>
            <person name="Turgeon B."/>
            <person name="Goodwin S."/>
            <person name="Spatafora J."/>
            <person name="Crous P."/>
            <person name="Grigoriev I."/>
        </authorList>
    </citation>
    <scope>NUCLEOTIDE SEQUENCE</scope>
    <source>
        <strain evidence="4">CBS 379.55</strain>
    </source>
</reference>
<dbReference type="Gene3D" id="4.10.240.10">
    <property type="entry name" value="Zn(2)-C6 fungal-type DNA-binding domain"/>
    <property type="match status" value="1"/>
</dbReference>
<dbReference type="InterPro" id="IPR036864">
    <property type="entry name" value="Zn2-C6_fun-type_DNA-bd_sf"/>
</dbReference>
<feature type="compositionally biased region" description="Polar residues" evidence="2">
    <location>
        <begin position="83"/>
        <end position="100"/>
    </location>
</feature>